<dbReference type="AlphaFoldDB" id="A0AAV7PI08"/>
<dbReference type="EMBL" id="JANPWB010000011">
    <property type="protein sequence ID" value="KAJ1127941.1"/>
    <property type="molecule type" value="Genomic_DNA"/>
</dbReference>
<gene>
    <name evidence="1" type="ORF">NDU88_006334</name>
</gene>
<proteinExistence type="predicted"/>
<sequence length="103" mass="11059">MNAAAWFSWVWEPERRGEHSLSAPSKSCASRPPNVTLLPGEGKIQSVAHRGAEGHSALSAPPPPVVGKRARRLSLSILEGKREVRETLLAIGSPSVLPRHNPA</sequence>
<reference evidence="1" key="1">
    <citation type="journal article" date="2022" name="bioRxiv">
        <title>Sequencing and chromosome-scale assembly of the giantPleurodeles waltlgenome.</title>
        <authorList>
            <person name="Brown T."/>
            <person name="Elewa A."/>
            <person name="Iarovenko S."/>
            <person name="Subramanian E."/>
            <person name="Araus A.J."/>
            <person name="Petzold A."/>
            <person name="Susuki M."/>
            <person name="Suzuki K.-i.T."/>
            <person name="Hayashi T."/>
            <person name="Toyoda A."/>
            <person name="Oliveira C."/>
            <person name="Osipova E."/>
            <person name="Leigh N.D."/>
            <person name="Simon A."/>
            <person name="Yun M.H."/>
        </authorList>
    </citation>
    <scope>NUCLEOTIDE SEQUENCE</scope>
    <source>
        <strain evidence="1">20211129_DDA</strain>
        <tissue evidence="1">Liver</tissue>
    </source>
</reference>
<accession>A0AAV7PI08</accession>
<evidence type="ECO:0000313" key="1">
    <source>
        <dbReference type="EMBL" id="KAJ1127941.1"/>
    </source>
</evidence>
<comment type="caution">
    <text evidence="1">The sequence shown here is derived from an EMBL/GenBank/DDBJ whole genome shotgun (WGS) entry which is preliminary data.</text>
</comment>
<protein>
    <submittedName>
        <fullName evidence="1">Uncharacterized protein</fullName>
    </submittedName>
</protein>
<organism evidence="1 2">
    <name type="scientific">Pleurodeles waltl</name>
    <name type="common">Iberian ribbed newt</name>
    <dbReference type="NCBI Taxonomy" id="8319"/>
    <lineage>
        <taxon>Eukaryota</taxon>
        <taxon>Metazoa</taxon>
        <taxon>Chordata</taxon>
        <taxon>Craniata</taxon>
        <taxon>Vertebrata</taxon>
        <taxon>Euteleostomi</taxon>
        <taxon>Amphibia</taxon>
        <taxon>Batrachia</taxon>
        <taxon>Caudata</taxon>
        <taxon>Salamandroidea</taxon>
        <taxon>Salamandridae</taxon>
        <taxon>Pleurodelinae</taxon>
        <taxon>Pleurodeles</taxon>
    </lineage>
</organism>
<keyword evidence="2" id="KW-1185">Reference proteome</keyword>
<dbReference type="Proteomes" id="UP001066276">
    <property type="component" value="Chromosome 7"/>
</dbReference>
<evidence type="ECO:0000313" key="2">
    <source>
        <dbReference type="Proteomes" id="UP001066276"/>
    </source>
</evidence>
<name>A0AAV7PI08_PLEWA</name>